<evidence type="ECO:0000256" key="3">
    <source>
        <dbReference type="ARBA" id="ARBA00023015"/>
    </source>
</evidence>
<feature type="compositionally biased region" description="Basic and acidic residues" evidence="6">
    <location>
        <begin position="21"/>
        <end position="47"/>
    </location>
</feature>
<comment type="similarity">
    <text evidence="2">Belongs to the NGG1 family.</text>
</comment>
<accession>Q5KAN5</accession>
<evidence type="ECO:0000256" key="6">
    <source>
        <dbReference type="SAM" id="MobiDB-lite"/>
    </source>
</evidence>
<evidence type="ECO:0000313" key="8">
    <source>
        <dbReference type="Proteomes" id="UP000002149"/>
    </source>
</evidence>
<dbReference type="InParanoid" id="Q5KAN5"/>
<dbReference type="OrthoDB" id="1232at2759"/>
<dbReference type="GO" id="GO:0006357">
    <property type="term" value="P:regulation of transcription by RNA polymerase II"/>
    <property type="evidence" value="ECO:0000318"/>
    <property type="project" value="GO_Central"/>
</dbReference>
<keyword evidence="3" id="KW-0805">Transcription regulation</keyword>
<name>Q5KAN5_CRYD1</name>
<dbReference type="EMBL" id="AE017350">
    <property type="protein sequence ID" value="AAW45969.2"/>
    <property type="molecule type" value="Genomic_DNA"/>
</dbReference>
<dbReference type="eggNOG" id="KOG4191">
    <property type="taxonomic scope" value="Eukaryota"/>
</dbReference>
<gene>
    <name evidence="7" type="ordered locus">CNJ01070</name>
</gene>
<keyword evidence="5" id="KW-0539">Nucleus</keyword>
<dbReference type="Pfam" id="PF10198">
    <property type="entry name" value="Ada3"/>
    <property type="match status" value="1"/>
</dbReference>
<evidence type="ECO:0000256" key="2">
    <source>
        <dbReference type="ARBA" id="ARBA00005330"/>
    </source>
</evidence>
<feature type="region of interest" description="Disordered" evidence="6">
    <location>
        <begin position="374"/>
        <end position="398"/>
    </location>
</feature>
<feature type="compositionally biased region" description="Polar residues" evidence="6">
    <location>
        <begin position="110"/>
        <end position="121"/>
    </location>
</feature>
<dbReference type="STRING" id="214684.Q5KAN5"/>
<keyword evidence="8" id="KW-1185">Reference proteome</keyword>
<sequence length="585" mass="65380">MGDDVKKKDRKRKEREDEDREKEKEKDMDREKEGERERAAIEANERASMRLEVAEKARLAHAQGVAGKKKGLSAVAGKGSSSTASPTGVKVKRERSLSPAPSNASTTTSFKPSASQQTYSGQIKKKKKIKRVLDSDDETPSTRERSMTLASPPPYPSTTSGLKLKISHTQPKRPSVDTTHSPASSSTPLPGAHIDFSLPAQPSRPLVPTRQGPRQPMKPGPKKQSEVDEDYSNKKAPNQVAFPTFWSAVEPYLRDMREDDLAMLGFKTDPAESYEIPPRGRHYTEVWDEEDGNPPGTRTRFPVPNLRQQQIQQSQTVNHTRKNMALAAAATPHIPHFVPAQEMRDENLVDEQRGLGGLTERVVAAVVGTFVGEDKEKERERERERRERERMESGEVGERVDPAKVDVVDLEERMKHELRAVMLLGEHEEFDPNNRDDDEITSALRQCQRLLVHQTAVNEARKTRLAEIAKQRLAYTEYRAALDGVEKSIEEAWLKRIKKYGLSPKKKLMAEAGGTGTVVGEHGEVVQLNASGRPPVPDALKRLVDTRKSWMGSVGRVIKERPRGELVGIPGESVYKDIERGESGV</sequence>
<feature type="region of interest" description="Disordered" evidence="6">
    <location>
        <begin position="61"/>
        <end position="239"/>
    </location>
</feature>
<dbReference type="AlphaFoldDB" id="Q5KAN5"/>
<proteinExistence type="inferred from homology"/>
<organism evidence="7 8">
    <name type="scientific">Cryptococcus deneoformans (strain JEC21 / ATCC MYA-565)</name>
    <name type="common">Cryptococcus neoformans var. neoformans serotype D</name>
    <dbReference type="NCBI Taxonomy" id="214684"/>
    <lineage>
        <taxon>Eukaryota</taxon>
        <taxon>Fungi</taxon>
        <taxon>Dikarya</taxon>
        <taxon>Basidiomycota</taxon>
        <taxon>Agaricomycotina</taxon>
        <taxon>Tremellomycetes</taxon>
        <taxon>Tremellales</taxon>
        <taxon>Cryptococcaceae</taxon>
        <taxon>Cryptococcus</taxon>
        <taxon>Cryptococcus neoformans species complex</taxon>
    </lineage>
</organism>
<dbReference type="GO" id="GO:0003713">
    <property type="term" value="F:transcription coactivator activity"/>
    <property type="evidence" value="ECO:0000318"/>
    <property type="project" value="GO_Central"/>
</dbReference>
<feature type="compositionally biased region" description="Low complexity" evidence="6">
    <location>
        <begin position="97"/>
        <end position="109"/>
    </location>
</feature>
<evidence type="ECO:0000313" key="7">
    <source>
        <dbReference type="EMBL" id="AAW45969.2"/>
    </source>
</evidence>
<comment type="subcellular location">
    <subcellularLocation>
        <location evidence="1">Nucleus</location>
    </subcellularLocation>
</comment>
<evidence type="ECO:0000256" key="1">
    <source>
        <dbReference type="ARBA" id="ARBA00004123"/>
    </source>
</evidence>
<protein>
    <submittedName>
        <fullName evidence="7">Ada3 protein (Ngg1 protein), putative</fullName>
    </submittedName>
</protein>
<dbReference type="KEGG" id="cne:CNJ01070"/>
<feature type="region of interest" description="Disordered" evidence="6">
    <location>
        <begin position="1"/>
        <end position="47"/>
    </location>
</feature>
<dbReference type="InterPro" id="IPR019340">
    <property type="entry name" value="Histone_AcTrfase_su3"/>
</dbReference>
<evidence type="ECO:0000256" key="5">
    <source>
        <dbReference type="ARBA" id="ARBA00023242"/>
    </source>
</evidence>
<feature type="compositionally biased region" description="Polar residues" evidence="6">
    <location>
        <begin position="176"/>
        <end position="188"/>
    </location>
</feature>
<dbReference type="GeneID" id="3254228"/>
<dbReference type="PaxDb" id="214684-Q5KAN5"/>
<dbReference type="FunCoup" id="Q5KAN5">
    <property type="interactions" value="33"/>
</dbReference>
<dbReference type="PANTHER" id="PTHR13556">
    <property type="entry name" value="TRANSCRIPTIONAL ADAPTER 3-RELATED"/>
    <property type="match status" value="1"/>
</dbReference>
<dbReference type="Proteomes" id="UP000002149">
    <property type="component" value="Chromosome 10"/>
</dbReference>
<dbReference type="PANTHER" id="PTHR13556:SF2">
    <property type="entry name" value="TRANSCRIPTIONAL ADAPTER 3"/>
    <property type="match status" value="1"/>
</dbReference>
<dbReference type="GO" id="GO:0005634">
    <property type="term" value="C:nucleus"/>
    <property type="evidence" value="ECO:0007669"/>
    <property type="project" value="UniProtKB-SubCell"/>
</dbReference>
<reference evidence="7 8" key="1">
    <citation type="journal article" date="2005" name="Science">
        <title>The genome of the basidiomycetous yeast and human pathogen Cryptococcus neoformans.</title>
        <authorList>
            <person name="Loftus B.J."/>
            <person name="Fung E."/>
            <person name="Roncaglia P."/>
            <person name="Rowley D."/>
            <person name="Amedeo P."/>
            <person name="Bruno D."/>
            <person name="Vamathevan J."/>
            <person name="Miranda M."/>
            <person name="Anderson I.J."/>
            <person name="Fraser J.A."/>
            <person name="Allen J.E."/>
            <person name="Bosdet I.E."/>
            <person name="Brent M.R."/>
            <person name="Chiu R."/>
            <person name="Doering T.L."/>
            <person name="Donlin M.J."/>
            <person name="D'Souza C.A."/>
            <person name="Fox D.S."/>
            <person name="Grinberg V."/>
            <person name="Fu J."/>
            <person name="Fukushima M."/>
            <person name="Haas B.J."/>
            <person name="Huang J.C."/>
            <person name="Janbon G."/>
            <person name="Jones S.J."/>
            <person name="Koo H.L."/>
            <person name="Krzywinski M.I."/>
            <person name="Kwon-Chung J.K."/>
            <person name="Lengeler K.B."/>
            <person name="Maiti R."/>
            <person name="Marra M.A."/>
            <person name="Marra R.E."/>
            <person name="Mathewson C.A."/>
            <person name="Mitchell T.G."/>
            <person name="Pertea M."/>
            <person name="Riggs F.R."/>
            <person name="Salzberg S.L."/>
            <person name="Schein J.E."/>
            <person name="Shvartsbeyn A."/>
            <person name="Shin H."/>
            <person name="Shumway M."/>
            <person name="Specht C.A."/>
            <person name="Suh B.B."/>
            <person name="Tenney A."/>
            <person name="Utterback T.R."/>
            <person name="Wickes B.L."/>
            <person name="Wortman J.R."/>
            <person name="Wye N.H."/>
            <person name="Kronstad J.W."/>
            <person name="Lodge J.K."/>
            <person name="Heitman J."/>
            <person name="Davis R.W."/>
            <person name="Fraser C.M."/>
            <person name="Hyman R.W."/>
        </authorList>
    </citation>
    <scope>NUCLEOTIDE SEQUENCE [LARGE SCALE GENOMIC DNA]</scope>
    <source>
        <strain evidence="8">JEC21 / ATCC MYA-565</strain>
    </source>
</reference>
<keyword evidence="4" id="KW-0804">Transcription</keyword>
<dbReference type="VEuPathDB" id="FungiDB:CNJ01070"/>
<dbReference type="HOGENOM" id="CLU_020179_0_0_1"/>
<dbReference type="RefSeq" id="XP_024513661.1">
    <property type="nucleotide sequence ID" value="XM_024657937.1"/>
</dbReference>
<dbReference type="GO" id="GO:0000124">
    <property type="term" value="C:SAGA complex"/>
    <property type="evidence" value="ECO:0000318"/>
    <property type="project" value="GO_Central"/>
</dbReference>
<evidence type="ECO:0000256" key="4">
    <source>
        <dbReference type="ARBA" id="ARBA00023163"/>
    </source>
</evidence>